<dbReference type="AlphaFoldDB" id="A0A223KQJ6"/>
<name>A0A223KQJ6_9BACI</name>
<dbReference type="Proteomes" id="UP000215224">
    <property type="component" value="Chromosome"/>
</dbReference>
<sequence>MEIIVFIIMVISCIVTLMVQDQLQIHFTRKKVHMLFHLLNIIVVTLVTTIAYIVFFNELSVTIFSRFYTYFFTILFIVCFVYLFIGVLFVKFIKSKQKYVVDKDTNIVYIKQKYLNKDDI</sequence>
<feature type="transmembrane region" description="Helical" evidence="1">
    <location>
        <begin position="67"/>
        <end position="90"/>
    </location>
</feature>
<reference evidence="2 3" key="1">
    <citation type="submission" date="2016-12" db="EMBL/GenBank/DDBJ databases">
        <title>The whole genome sequencing and assembly of Bacillus cohnii DSM 6307T strain.</title>
        <authorList>
            <person name="Lee Y.-J."/>
            <person name="Yi H."/>
            <person name="Bahn Y.-S."/>
            <person name="Kim J.F."/>
            <person name="Lee D.-W."/>
        </authorList>
    </citation>
    <scope>NUCLEOTIDE SEQUENCE [LARGE SCALE GENOMIC DNA]</scope>
    <source>
        <strain evidence="2 3">DSM 6307</strain>
    </source>
</reference>
<dbReference type="KEGG" id="bcoh:BC6307_11015"/>
<keyword evidence="1" id="KW-0472">Membrane</keyword>
<protein>
    <submittedName>
        <fullName evidence="2">Uncharacterized protein</fullName>
    </submittedName>
</protein>
<keyword evidence="1" id="KW-1133">Transmembrane helix</keyword>
<proteinExistence type="predicted"/>
<evidence type="ECO:0000313" key="3">
    <source>
        <dbReference type="Proteomes" id="UP000215224"/>
    </source>
</evidence>
<feature type="transmembrane region" description="Helical" evidence="1">
    <location>
        <begin position="6"/>
        <end position="23"/>
    </location>
</feature>
<keyword evidence="3" id="KW-1185">Reference proteome</keyword>
<organism evidence="2 3">
    <name type="scientific">Sutcliffiella cohnii</name>
    <dbReference type="NCBI Taxonomy" id="33932"/>
    <lineage>
        <taxon>Bacteria</taxon>
        <taxon>Bacillati</taxon>
        <taxon>Bacillota</taxon>
        <taxon>Bacilli</taxon>
        <taxon>Bacillales</taxon>
        <taxon>Bacillaceae</taxon>
        <taxon>Sutcliffiella</taxon>
    </lineage>
</organism>
<accession>A0A223KQJ6</accession>
<gene>
    <name evidence="2" type="ORF">BC6307_11015</name>
</gene>
<feature type="transmembrane region" description="Helical" evidence="1">
    <location>
        <begin position="35"/>
        <end position="55"/>
    </location>
</feature>
<keyword evidence="1" id="KW-0812">Transmembrane</keyword>
<evidence type="ECO:0000313" key="2">
    <source>
        <dbReference type="EMBL" id="AST91771.1"/>
    </source>
</evidence>
<evidence type="ECO:0000256" key="1">
    <source>
        <dbReference type="SAM" id="Phobius"/>
    </source>
</evidence>
<dbReference type="EMBL" id="CP018866">
    <property type="protein sequence ID" value="AST91771.1"/>
    <property type="molecule type" value="Genomic_DNA"/>
</dbReference>
<dbReference type="RefSeq" id="WP_066420725.1">
    <property type="nucleotide sequence ID" value="NZ_CP018866.1"/>
</dbReference>